<keyword evidence="4" id="KW-0119">Carbohydrate metabolism</keyword>
<comment type="caution">
    <text evidence="4">The sequence shown here is derived from an EMBL/GenBank/DDBJ whole genome shotgun (WGS) entry which is preliminary data.</text>
</comment>
<keyword evidence="5" id="KW-1185">Reference proteome</keyword>
<dbReference type="PANTHER" id="PTHR43308">
    <property type="entry name" value="OUTER MEMBRANE PROTEIN ALPHA-RELATED"/>
    <property type="match status" value="1"/>
</dbReference>
<feature type="domain" description="SLH" evidence="3">
    <location>
        <begin position="1095"/>
        <end position="1155"/>
    </location>
</feature>
<evidence type="ECO:0000313" key="5">
    <source>
        <dbReference type="Proteomes" id="UP000094578"/>
    </source>
</evidence>
<dbReference type="Proteomes" id="UP000094578">
    <property type="component" value="Unassembled WGS sequence"/>
</dbReference>
<dbReference type="PANTHER" id="PTHR43308:SF5">
    <property type="entry name" value="S-LAYER PROTEIN _ PEPTIDOGLYCAN ENDO-BETA-N-ACETYLGLUCOSAMINIDASE"/>
    <property type="match status" value="1"/>
</dbReference>
<keyword evidence="4" id="KW-0326">Glycosidase</keyword>
<dbReference type="RefSeq" id="WP_069326695.1">
    <property type="nucleotide sequence ID" value="NZ_MDER01000031.1"/>
</dbReference>
<evidence type="ECO:0000256" key="1">
    <source>
        <dbReference type="ARBA" id="ARBA00022729"/>
    </source>
</evidence>
<dbReference type="GO" id="GO:0031176">
    <property type="term" value="F:endo-1,4-beta-xylanase activity"/>
    <property type="evidence" value="ECO:0007669"/>
    <property type="project" value="UniProtKB-EC"/>
</dbReference>
<keyword evidence="4" id="KW-0624">Polysaccharide degradation</keyword>
<feature type="domain" description="SLH" evidence="3">
    <location>
        <begin position="1031"/>
        <end position="1094"/>
    </location>
</feature>
<feature type="region of interest" description="Disordered" evidence="2">
    <location>
        <begin position="877"/>
        <end position="958"/>
    </location>
</feature>
<feature type="domain" description="SLH" evidence="3">
    <location>
        <begin position="1156"/>
        <end position="1214"/>
    </location>
</feature>
<dbReference type="GO" id="GO:0045493">
    <property type="term" value="P:xylan catabolic process"/>
    <property type="evidence" value="ECO:0007669"/>
    <property type="project" value="UniProtKB-KW"/>
</dbReference>
<feature type="compositionally biased region" description="Polar residues" evidence="2">
    <location>
        <begin position="50"/>
        <end position="70"/>
    </location>
</feature>
<dbReference type="EC" id="3.2.1.8" evidence="4"/>
<evidence type="ECO:0000313" key="4">
    <source>
        <dbReference type="EMBL" id="ODP29250.1"/>
    </source>
</evidence>
<keyword evidence="4" id="KW-0858">Xylan degradation</keyword>
<feature type="compositionally biased region" description="Low complexity" evidence="2">
    <location>
        <begin position="933"/>
        <end position="956"/>
    </location>
</feature>
<reference evidence="4 5" key="1">
    <citation type="submission" date="2016-08" db="EMBL/GenBank/DDBJ databases">
        <title>Genome sequencing of Paenibacillus sp. TI45-13ar, isolated from Korean traditional nuruk.</title>
        <authorList>
            <person name="Kim S.-J."/>
        </authorList>
    </citation>
    <scope>NUCLEOTIDE SEQUENCE [LARGE SCALE GENOMIC DNA]</scope>
    <source>
        <strain evidence="4 5">TI45-13ar</strain>
    </source>
</reference>
<evidence type="ECO:0000256" key="2">
    <source>
        <dbReference type="SAM" id="MobiDB-lite"/>
    </source>
</evidence>
<dbReference type="InterPro" id="IPR001119">
    <property type="entry name" value="SLH_dom"/>
</dbReference>
<sequence length="1214" mass="131115">MGKLKRKNPTQQTKWEKSSKAIGISLTLIQLANMYSPIIPRAGAEAMPSEYSSSSENNTDSVNNDVYGTPSVEANPTFRLQSSEISSSSGISLIDFRPTSSGLTSLIPTLGMSFSKQVQLGTGAISIYRSNDKNKVEEIKVSSGRMEGATYNLSGSTLQIYTNDTLPDQTEYYVNVDPSVIVDEYGAPFSGVTGEYTWTFRTPDFTAPKASFESSYDSGLSRPIWLKMQFDESIHKRYGSIIIRNAADDSIAMKMSTSGGSFLTESGQPVFSFIDENAFHFQTQGLNSGTAYYVDVTSGTFSDDSSNTFPGIQGSQGWSFKTVSTVDTTNPSLISHGASEDSLAPTLYLTFDEVVELGNGAITIYRADNDQAVENLIVSGGHISSATYNQYSGARSIRIETQTSLDDETEYYVSIAPNTFKDTAGNSFSGYSGKDWIFRTPDRTAPKASYVTTYPEQQGDPVKLKLFFNEDVKVNNYGSVIIREVADNNAVMTMYAYSGHFNASSGSLYLNQSGNTFYFEAYGLNSGVEYYVDIQSGTFVDQAGNGFEGFPPNAKEWSFKTSTTIDTRNPSLISHGASEDSLAPTLYLTFDEVVELGNGAITIYRADNDQAVENLIVSGGHISSATYNQYSGARSIRIETQTSLDDETEYYVSIAPNTFKDTAGNSFSGYSGKDWIIRTPDRTAPEAKFSTNYNSGVGAPIWIGLEFNEQVRPSTGNIIIRNEATGEKEMVIHASSGYFYNEAGEGVFSYEDNNRFYLQTQDLNSGATYYVDMSSGMFVDIAGNVSAAVNAREGWSFTISNQAKGDIVSVVQGILENQTIRNLPVQLTAGELLRGLTLTPNAYALVYTDNGVPVNSATVITTGMQVKVWSTNGTSKSYSLEVEKSTSKKSDSDKKTGNNQPSTPVSFAPTSPVPLPPVPTATGGSGGAQPQATTGNSSNNGTSSVPSTTNPSSGNTAPVITSSPNVLVIVAPLQAVADTVSLQANSPSTNALVYYYDNNWDKWIAVPTTRENNNLKASVPQGAWTSVIANSNMAQPQDTINSWANKDILKLMSLDIVQGDAAGSYNPQQAVNRYEMAVMLAKVLRLDIPTVSVASVTTDNSAMPAWAEPYVQAVSAQGIMVGDNNGFNGTRSITREQLATMIGRMLPTSTTTTLSPVDYKDAKKVSAWATQGVRKVNTLGLMSGYPDQTFRPNQEVTREEMAAVLSKLVDILPS</sequence>
<keyword evidence="4" id="KW-0378">Hydrolase</keyword>
<name>A0A1E3L8F5_9BACL</name>
<dbReference type="AlphaFoldDB" id="A0A1E3L8F5"/>
<dbReference type="STRING" id="1886670.PTI45_01259"/>
<dbReference type="EMBL" id="MDER01000031">
    <property type="protein sequence ID" value="ODP29250.1"/>
    <property type="molecule type" value="Genomic_DNA"/>
</dbReference>
<proteinExistence type="predicted"/>
<dbReference type="InterPro" id="IPR051465">
    <property type="entry name" value="Cell_Envelope_Struct_Comp"/>
</dbReference>
<dbReference type="PROSITE" id="PS51272">
    <property type="entry name" value="SLH"/>
    <property type="match status" value="3"/>
</dbReference>
<feature type="region of interest" description="Disordered" evidence="2">
    <location>
        <begin position="48"/>
        <end position="70"/>
    </location>
</feature>
<dbReference type="Pfam" id="PF00395">
    <property type="entry name" value="SLH"/>
    <property type="match status" value="3"/>
</dbReference>
<protein>
    <submittedName>
        <fullName evidence="4">Endo-1,4-beta-xylanase</fullName>
        <ecNumber evidence="4">3.2.1.8</ecNumber>
    </submittedName>
</protein>
<accession>A0A1E3L8F5</accession>
<dbReference type="Pfam" id="PF13205">
    <property type="entry name" value="Big_5"/>
    <property type="match status" value="3"/>
</dbReference>
<keyword evidence="1" id="KW-0732">Signal</keyword>
<feature type="compositionally biased region" description="Basic and acidic residues" evidence="2">
    <location>
        <begin position="881"/>
        <end position="896"/>
    </location>
</feature>
<organism evidence="4 5">
    <name type="scientific">Paenibacillus nuruki</name>
    <dbReference type="NCBI Taxonomy" id="1886670"/>
    <lineage>
        <taxon>Bacteria</taxon>
        <taxon>Bacillati</taxon>
        <taxon>Bacillota</taxon>
        <taxon>Bacilli</taxon>
        <taxon>Bacillales</taxon>
        <taxon>Paenibacillaceae</taxon>
        <taxon>Paenibacillus</taxon>
    </lineage>
</organism>
<dbReference type="InterPro" id="IPR032812">
    <property type="entry name" value="SbsA_Ig"/>
</dbReference>
<gene>
    <name evidence="4" type="ORF">PTI45_01259</name>
</gene>
<evidence type="ECO:0000259" key="3">
    <source>
        <dbReference type="PROSITE" id="PS51272"/>
    </source>
</evidence>